<feature type="region of interest" description="Disordered" evidence="1">
    <location>
        <begin position="103"/>
        <end position="275"/>
    </location>
</feature>
<proteinExistence type="predicted"/>
<feature type="compositionally biased region" description="Gly residues" evidence="1">
    <location>
        <begin position="105"/>
        <end position="114"/>
    </location>
</feature>
<dbReference type="GeneID" id="76728853"/>
<accession>A0A8E4W2G3</accession>
<dbReference type="RefSeq" id="WP_171024476.1">
    <property type="nucleotide sequence ID" value="NZ_ANBS01000002.1"/>
</dbReference>
<evidence type="ECO:0000256" key="2">
    <source>
        <dbReference type="SAM" id="Phobius"/>
    </source>
</evidence>
<feature type="transmembrane region" description="Helical" evidence="2">
    <location>
        <begin position="538"/>
        <end position="561"/>
    </location>
</feature>
<reference evidence="3 4" key="1">
    <citation type="journal article" date="2019" name="BMC Evol. Biol.">
        <title>Comparative genomics of Mycobacterium mucogenicum and Mycobacterium neoaurum clade members emphasizing tRNA and non-coding RNA.</title>
        <authorList>
            <person name="Behra P.R.K."/>
            <person name="Pettersson B.M.F."/>
            <person name="Das S."/>
            <person name="Dasgupta S."/>
            <person name="Kirsebom L.A."/>
        </authorList>
    </citation>
    <scope>NUCLEOTIDE SEQUENCE [LARGE SCALE GENOMIC DNA]</scope>
    <source>
        <strain evidence="3 4">DSM 44124</strain>
    </source>
</reference>
<feature type="compositionally biased region" description="Low complexity" evidence="1">
    <location>
        <begin position="228"/>
        <end position="259"/>
    </location>
</feature>
<gene>
    <name evidence="3" type="ORF">C1S78_028230</name>
</gene>
<feature type="compositionally biased region" description="Gly residues" evidence="1">
    <location>
        <begin position="122"/>
        <end position="133"/>
    </location>
</feature>
<feature type="compositionally biased region" description="Polar residues" evidence="1">
    <location>
        <begin position="143"/>
        <end position="152"/>
    </location>
</feature>
<name>A0A8E4W2G3_MYCMU</name>
<evidence type="ECO:0000256" key="1">
    <source>
        <dbReference type="SAM" id="MobiDB-lite"/>
    </source>
</evidence>
<evidence type="ECO:0000313" key="4">
    <source>
        <dbReference type="Proteomes" id="UP000309231"/>
    </source>
</evidence>
<feature type="compositionally biased region" description="Polar residues" evidence="1">
    <location>
        <begin position="263"/>
        <end position="273"/>
    </location>
</feature>
<dbReference type="AlphaFoldDB" id="A0A8E4W2G3"/>
<dbReference type="EMBL" id="CP062008">
    <property type="protein sequence ID" value="QPG69218.1"/>
    <property type="molecule type" value="Genomic_DNA"/>
</dbReference>
<protein>
    <submittedName>
        <fullName evidence="3">Uncharacterized protein</fullName>
    </submittedName>
</protein>
<evidence type="ECO:0000313" key="3">
    <source>
        <dbReference type="EMBL" id="QPG69218.1"/>
    </source>
</evidence>
<dbReference type="Proteomes" id="UP000309231">
    <property type="component" value="Chromosome"/>
</dbReference>
<feature type="compositionally biased region" description="Low complexity" evidence="1">
    <location>
        <begin position="315"/>
        <end position="337"/>
    </location>
</feature>
<feature type="compositionally biased region" description="Polar residues" evidence="1">
    <location>
        <begin position="188"/>
        <end position="216"/>
    </location>
</feature>
<keyword evidence="2" id="KW-0472">Membrane</keyword>
<feature type="region of interest" description="Disordered" evidence="1">
    <location>
        <begin position="305"/>
        <end position="337"/>
    </location>
</feature>
<keyword evidence="2" id="KW-1133">Transmembrane helix</keyword>
<keyword evidence="4" id="KW-1185">Reference proteome</keyword>
<organism evidence="3 4">
    <name type="scientific">Mycolicibacterium mucogenicum DSM 44124</name>
    <dbReference type="NCBI Taxonomy" id="1226753"/>
    <lineage>
        <taxon>Bacteria</taxon>
        <taxon>Bacillati</taxon>
        <taxon>Actinomycetota</taxon>
        <taxon>Actinomycetes</taxon>
        <taxon>Mycobacteriales</taxon>
        <taxon>Mycobacteriaceae</taxon>
        <taxon>Mycolicibacterium</taxon>
    </lineage>
</organism>
<sequence length="580" mass="57966">MHDLAAMVTSPYRPWATIGHRVAARIAPQFQGGISHISRYFIQQTKSGGCATIIRNSSERVFDAMKAEGTMAPRQRIATAAALMASGLLIAGLGGANAFADTASSGGGSSGHGDGASHEGAKPGGGSTAGGGHKSPARPTKPTDGQSQTPSIGGTGSGTKKDKRGAPGGVAKSGSEAGAHDPGKTGESGKNTSESNAPSKQNNATSPGRSEDSGTANGAAGEHQQSAGSSPQQTESGTTTGTTAPATTGATSQPQPAAAIGPATSTEPATTTGVPAIRFPSLPNILSLPSLPGLPGLPKLPGLPALPTAGGVKPGSGSDSPASPSTSPTKTPVKATPAGATTSINLMGLTFSLPTAAVHTSPTGAVQSIDLTKIPLASLVPRLPKWDQLPQLPDMSNIPVLAQLAAIPVFVLAHIEPVYDFVAGLTNATLDAATSLPFMQTSLSMLSGQVVPTMNLNAGRPNRMPAPAAILPAAPVLDTPAFPALKLDNPVVVSAPTELPAVRSPQPTTFGAKNEIIADSAFRAGYPDYLRAAGLSEVAAVAVPGFTGILILTGAGGLVGYRQARAGHVVRRSGTARFMT</sequence>
<reference evidence="3 4" key="2">
    <citation type="journal article" date="2019" name="Sci. Rep.">
        <title>Insight into the biology of Mycobacterium mucogenicum and Mycobacterium neoaurum clade members.</title>
        <authorList>
            <person name="Behra P.R.K."/>
            <person name="Pettersson B.M.F."/>
            <person name="Ramesh M."/>
            <person name="Dasgupta S."/>
            <person name="Kirsebom L.A."/>
        </authorList>
    </citation>
    <scope>NUCLEOTIDE SEQUENCE [LARGE SCALE GENOMIC DNA]</scope>
    <source>
        <strain evidence="3 4">DSM 44124</strain>
    </source>
</reference>
<dbReference type="KEGG" id="mmuc:C1S78_028230"/>
<keyword evidence="2" id="KW-0812">Transmembrane</keyword>